<feature type="compositionally biased region" description="Polar residues" evidence="1">
    <location>
        <begin position="64"/>
        <end position="74"/>
    </location>
</feature>
<proteinExistence type="predicted"/>
<feature type="region of interest" description="Disordered" evidence="1">
    <location>
        <begin position="1"/>
        <end position="21"/>
    </location>
</feature>
<dbReference type="AlphaFoldDB" id="A0A7W9TNT9"/>
<dbReference type="Pfam" id="PF09791">
    <property type="entry name" value="Oxidored-like"/>
    <property type="match status" value="1"/>
</dbReference>
<dbReference type="EMBL" id="JACHIB010000010">
    <property type="protein sequence ID" value="MBB6083954.1"/>
    <property type="molecule type" value="Genomic_DNA"/>
</dbReference>
<dbReference type="RefSeq" id="WP_151023794.1">
    <property type="nucleotide sequence ID" value="NZ_JACHIB010000010.1"/>
</dbReference>
<sequence>MSLPDGPADDPRPEEPVEPDLNECCGNGCTPCVFDTYAEERRAWQQAVKDWEARQSARAGTAPETRTGSLSPKP</sequence>
<evidence type="ECO:0000256" key="1">
    <source>
        <dbReference type="SAM" id="MobiDB-lite"/>
    </source>
</evidence>
<reference evidence="3 4" key="1">
    <citation type="submission" date="2020-08" db="EMBL/GenBank/DDBJ databases">
        <title>Genomic Encyclopedia of Type Strains, Phase IV (KMG-IV): sequencing the most valuable type-strain genomes for metagenomic binning, comparative biology and taxonomic classification.</title>
        <authorList>
            <person name="Goeker M."/>
        </authorList>
    </citation>
    <scope>NUCLEOTIDE SEQUENCE [LARGE SCALE GENOMIC DNA]</scope>
    <source>
        <strain evidence="3 4">DSM 12141</strain>
    </source>
</reference>
<name>A0A7W9TNT9_CASDE</name>
<dbReference type="InterPro" id="IPR019180">
    <property type="entry name" value="Oxidoreductase-like_N"/>
</dbReference>
<comment type="caution">
    <text evidence="3">The sequence shown here is derived from an EMBL/GenBank/DDBJ whole genome shotgun (WGS) entry which is preliminary data.</text>
</comment>
<feature type="region of interest" description="Disordered" evidence="1">
    <location>
        <begin position="51"/>
        <end position="74"/>
    </location>
</feature>
<organism evidence="3 4">
    <name type="scientific">Castellaniella defragrans</name>
    <name type="common">Alcaligenes defragrans</name>
    <dbReference type="NCBI Taxonomy" id="75697"/>
    <lineage>
        <taxon>Bacteria</taxon>
        <taxon>Pseudomonadati</taxon>
        <taxon>Pseudomonadota</taxon>
        <taxon>Betaproteobacteria</taxon>
        <taxon>Burkholderiales</taxon>
        <taxon>Alcaligenaceae</taxon>
        <taxon>Castellaniella</taxon>
    </lineage>
</organism>
<evidence type="ECO:0000259" key="2">
    <source>
        <dbReference type="Pfam" id="PF09791"/>
    </source>
</evidence>
<evidence type="ECO:0000313" key="4">
    <source>
        <dbReference type="Proteomes" id="UP000541136"/>
    </source>
</evidence>
<gene>
    <name evidence="3" type="ORF">HNR28_001999</name>
</gene>
<protein>
    <recommendedName>
        <fullName evidence="2">Oxidoreductase-like domain-containing protein</fullName>
    </recommendedName>
</protein>
<accession>A0A7W9TNT9</accession>
<evidence type="ECO:0000313" key="3">
    <source>
        <dbReference type="EMBL" id="MBB6083954.1"/>
    </source>
</evidence>
<dbReference type="Proteomes" id="UP000541136">
    <property type="component" value="Unassembled WGS sequence"/>
</dbReference>
<feature type="domain" description="Oxidoreductase-like" evidence="2">
    <location>
        <begin position="12"/>
        <end position="52"/>
    </location>
</feature>